<dbReference type="InterPro" id="IPR001452">
    <property type="entry name" value="SH3_domain"/>
</dbReference>
<dbReference type="Gene3D" id="2.30.29.30">
    <property type="entry name" value="Pleckstrin-homology domain (PH domain)/Phosphotyrosine-binding domain (PTB)"/>
    <property type="match status" value="1"/>
</dbReference>
<feature type="compositionally biased region" description="Polar residues" evidence="4">
    <location>
        <begin position="716"/>
        <end position="725"/>
    </location>
</feature>
<feature type="domain" description="SH3" evidence="5">
    <location>
        <begin position="1"/>
        <end position="63"/>
    </location>
</feature>
<feature type="domain" description="Calponin-homology (CH)" evidence="7">
    <location>
        <begin position="1101"/>
        <end position="1208"/>
    </location>
</feature>
<dbReference type="Pfam" id="PF07647">
    <property type="entry name" value="SAM_2"/>
    <property type="match status" value="1"/>
</dbReference>
<dbReference type="InterPro" id="IPR036028">
    <property type="entry name" value="SH3-like_dom_sf"/>
</dbReference>
<evidence type="ECO:0000259" key="8">
    <source>
        <dbReference type="PROSITE" id="PS50105"/>
    </source>
</evidence>
<feature type="region of interest" description="Disordered" evidence="4">
    <location>
        <begin position="520"/>
        <end position="591"/>
    </location>
</feature>
<dbReference type="CDD" id="cd09535">
    <property type="entry name" value="SAM_BOI-like_fungal"/>
    <property type="match status" value="1"/>
</dbReference>
<dbReference type="OrthoDB" id="73680at2759"/>
<dbReference type="InterPro" id="IPR001849">
    <property type="entry name" value="PH_domain"/>
</dbReference>
<evidence type="ECO:0000256" key="1">
    <source>
        <dbReference type="ARBA" id="ARBA00022443"/>
    </source>
</evidence>
<reference evidence="10" key="1">
    <citation type="journal article" date="2014" name="Proc. Natl. Acad. Sci. U.S.A.">
        <title>Extensive sampling of basidiomycete genomes demonstrates inadequacy of the white-rot/brown-rot paradigm for wood decay fungi.</title>
        <authorList>
            <person name="Riley R."/>
            <person name="Salamov A.A."/>
            <person name="Brown D.W."/>
            <person name="Nagy L.G."/>
            <person name="Floudas D."/>
            <person name="Held B.W."/>
            <person name="Levasseur A."/>
            <person name="Lombard V."/>
            <person name="Morin E."/>
            <person name="Otillar R."/>
            <person name="Lindquist E.A."/>
            <person name="Sun H."/>
            <person name="LaButti K.M."/>
            <person name="Schmutz J."/>
            <person name="Jabbour D."/>
            <person name="Luo H."/>
            <person name="Baker S.E."/>
            <person name="Pisabarro A.G."/>
            <person name="Walton J.D."/>
            <person name="Blanchette R.A."/>
            <person name="Henrissat B."/>
            <person name="Martin F."/>
            <person name="Cullen D."/>
            <person name="Hibbett D.S."/>
            <person name="Grigoriev I.V."/>
        </authorList>
    </citation>
    <scope>NUCLEOTIDE SEQUENCE [LARGE SCALE GENOMIC DNA]</scope>
    <source>
        <strain evidence="10">FD-172 SS1</strain>
    </source>
</reference>
<feature type="compositionally biased region" description="Polar residues" evidence="4">
    <location>
        <begin position="818"/>
        <end position="827"/>
    </location>
</feature>
<feature type="compositionally biased region" description="Polar residues" evidence="4">
    <location>
        <begin position="523"/>
        <end position="540"/>
    </location>
</feature>
<dbReference type="FunCoup" id="A0A067MUC6">
    <property type="interactions" value="61"/>
</dbReference>
<feature type="compositionally biased region" description="Low complexity" evidence="4">
    <location>
        <begin position="642"/>
        <end position="652"/>
    </location>
</feature>
<gene>
    <name evidence="9" type="ORF">BOTBODRAFT_292577</name>
</gene>
<feature type="region of interest" description="Disordered" evidence="4">
    <location>
        <begin position="61"/>
        <end position="85"/>
    </location>
</feature>
<dbReference type="SUPFAM" id="SSF47769">
    <property type="entry name" value="SAM/Pointed domain"/>
    <property type="match status" value="1"/>
</dbReference>
<dbReference type="Pfam" id="PF14604">
    <property type="entry name" value="SH3_9"/>
    <property type="match status" value="1"/>
</dbReference>
<dbReference type="InParanoid" id="A0A067MUC6"/>
<dbReference type="PROSITE" id="PS50003">
    <property type="entry name" value="PH_DOMAIN"/>
    <property type="match status" value="1"/>
</dbReference>
<dbReference type="InterPro" id="IPR011993">
    <property type="entry name" value="PH-like_dom_sf"/>
</dbReference>
<evidence type="ECO:0000313" key="9">
    <source>
        <dbReference type="EMBL" id="KDQ15462.1"/>
    </source>
</evidence>
<dbReference type="STRING" id="930990.A0A067MUC6"/>
<dbReference type="InterPro" id="IPR001715">
    <property type="entry name" value="CH_dom"/>
</dbReference>
<feature type="region of interest" description="Disordered" evidence="4">
    <location>
        <begin position="250"/>
        <end position="332"/>
    </location>
</feature>
<feature type="compositionally biased region" description="Low complexity" evidence="4">
    <location>
        <begin position="1085"/>
        <end position="1097"/>
    </location>
</feature>
<feature type="compositionally biased region" description="Polar residues" evidence="4">
    <location>
        <begin position="796"/>
        <end position="811"/>
    </location>
</feature>
<feature type="domain" description="SAM" evidence="8">
    <location>
        <begin position="439"/>
        <end position="504"/>
    </location>
</feature>
<proteinExistence type="predicted"/>
<dbReference type="GO" id="GO:0005085">
    <property type="term" value="F:guanyl-nucleotide exchange factor activity"/>
    <property type="evidence" value="ECO:0007669"/>
    <property type="project" value="UniProtKB-KW"/>
</dbReference>
<dbReference type="SUPFAM" id="SSF47576">
    <property type="entry name" value="Calponin-homology domain, CH-domain"/>
    <property type="match status" value="1"/>
</dbReference>
<dbReference type="Pfam" id="PF00169">
    <property type="entry name" value="PH"/>
    <property type="match status" value="1"/>
</dbReference>
<feature type="region of interest" description="Disordered" evidence="4">
    <location>
        <begin position="1033"/>
        <end position="1097"/>
    </location>
</feature>
<dbReference type="SMART" id="SM00033">
    <property type="entry name" value="CH"/>
    <property type="match status" value="1"/>
</dbReference>
<feature type="compositionally biased region" description="Basic and acidic residues" evidence="4">
    <location>
        <begin position="770"/>
        <end position="785"/>
    </location>
</feature>
<protein>
    <submittedName>
        <fullName evidence="9">Uncharacterized protein</fullName>
    </submittedName>
</protein>
<dbReference type="Gene3D" id="2.30.30.40">
    <property type="entry name" value="SH3 Domains"/>
    <property type="match status" value="1"/>
</dbReference>
<evidence type="ECO:0000313" key="10">
    <source>
        <dbReference type="Proteomes" id="UP000027195"/>
    </source>
</evidence>
<dbReference type="PROSITE" id="PS50105">
    <property type="entry name" value="SAM_DOMAIN"/>
    <property type="match status" value="1"/>
</dbReference>
<feature type="compositionally biased region" description="Low complexity" evidence="4">
    <location>
        <begin position="259"/>
        <end position="270"/>
    </location>
</feature>
<feature type="compositionally biased region" description="Basic and acidic residues" evidence="4">
    <location>
        <begin position="168"/>
        <end position="193"/>
    </location>
</feature>
<dbReference type="CDD" id="cd00014">
    <property type="entry name" value="CH_SF"/>
    <property type="match status" value="1"/>
</dbReference>
<keyword evidence="2" id="KW-0344">Guanine-nucleotide releasing factor</keyword>
<dbReference type="HOGENOM" id="CLU_007858_0_0_1"/>
<feature type="compositionally biased region" description="Polar residues" evidence="4">
    <location>
        <begin position="653"/>
        <end position="664"/>
    </location>
</feature>
<organism evidence="9 10">
    <name type="scientific">Botryobasidium botryosum (strain FD-172 SS1)</name>
    <dbReference type="NCBI Taxonomy" id="930990"/>
    <lineage>
        <taxon>Eukaryota</taxon>
        <taxon>Fungi</taxon>
        <taxon>Dikarya</taxon>
        <taxon>Basidiomycota</taxon>
        <taxon>Agaricomycotina</taxon>
        <taxon>Agaricomycetes</taxon>
        <taxon>Cantharellales</taxon>
        <taxon>Botryobasidiaceae</taxon>
        <taxon>Botryobasidium</taxon>
    </lineage>
</organism>
<keyword evidence="10" id="KW-1185">Reference proteome</keyword>
<feature type="compositionally biased region" description="Basic and acidic residues" evidence="4">
    <location>
        <begin position="279"/>
        <end position="296"/>
    </location>
</feature>
<feature type="compositionally biased region" description="Polar residues" evidence="4">
    <location>
        <begin position="571"/>
        <end position="583"/>
    </location>
</feature>
<keyword evidence="1 3" id="KW-0728">SH3 domain</keyword>
<dbReference type="InterPro" id="IPR036872">
    <property type="entry name" value="CH_dom_sf"/>
</dbReference>
<feature type="compositionally biased region" description="Polar residues" evidence="4">
    <location>
        <begin position="312"/>
        <end position="323"/>
    </location>
</feature>
<feature type="region of interest" description="Disordered" evidence="4">
    <location>
        <begin position="359"/>
        <end position="437"/>
    </location>
</feature>
<feature type="compositionally biased region" description="Acidic residues" evidence="4">
    <location>
        <begin position="204"/>
        <end position="216"/>
    </location>
</feature>
<evidence type="ECO:0000256" key="2">
    <source>
        <dbReference type="ARBA" id="ARBA00022658"/>
    </source>
</evidence>
<evidence type="ECO:0000259" key="6">
    <source>
        <dbReference type="PROSITE" id="PS50003"/>
    </source>
</evidence>
<dbReference type="EMBL" id="KL198032">
    <property type="protein sequence ID" value="KDQ15462.1"/>
    <property type="molecule type" value="Genomic_DNA"/>
</dbReference>
<feature type="region of interest" description="Disordered" evidence="4">
    <location>
        <begin position="126"/>
        <end position="217"/>
    </location>
</feature>
<dbReference type="SMART" id="SM00454">
    <property type="entry name" value="SAM"/>
    <property type="match status" value="1"/>
</dbReference>
<sequence length="1231" mass="132484">MPEYVYGLHEFVPENEDEIAFRVGERIEVLEKDDLYGDGWWRGRNIKGDEGLFPKAYTKSVSPSAENSAAPLSISRPGLSNGPLQSLREENESIKTDTEDTGKPAAPETTVMAATMNDVQEAIEQLGVKRKNTDTSSRSISFASSRDDTDAETDHEDKNKTVGSFGGSHDEWHKDARKILAERASDLHDEQMLDRSAPPIPVEMSDESDADDDDEVYSVNHQQIGMAVSHDSPPSRGGRLPFLGVGAQPHEVLQPKDSPPLSSSPILQPSEPEPGEPEPENHEEASPDEPTSHPEPDPFFPTPIAAPAPLSATRSGFLSNGTPSIPPTPVTATQKSFAMPQLPPSSTVTSTYVSALPSPAAMSMPTPQTQRSITSQLAQPTPISPMMPMSPFSATSPSVLSSPSLPTSPAPPSVSADTQLRPFPSSQSPTIPPSNPSEWTVDQVVSWLGSKGFDQAICDKFIEHDISGDVLLELDAAILKEELGIPAFGKRMRLASAITELRRPMSSVASDISSLRHLDSPRATYTSHTRETTLASQPSAMSGPDSLKSPVDSWNPARSSPQSIVGPVTPAVTSPDTASSVLPSDNLDGLGGLDRMGGINGLDQQRMRRDSDPGAMSILSEKALATLGLGAAAVHNGKAKSSRPISLRLSPSETALQGSDSSPRPSWGRHYSSANGSGNYATPNGHEDRPVFSESETADGPNANTQKRRNMFNRRSIGSASTRSFSLDRDDPPPAVARPKKAGRESRGSERLSFLGTLGKSRKPAPRYSADPKDEAAKYPPEKSTRSLSRLYHLGQSATSPKRTPLKNTLTEAAVPRSESSGKTTTVGRAESGAAVLRKRTASAGEAVNHKKAASGGKTAEGGLDFRPGMTVMSQIGEPDYSGWIRKKGDRYNVWKSRFLVLKGPHLYYLKSDSTRIKGYINIFGYRVIADENADPGRYGFKLMHETEKMHLFSSDEKAIVREWMKALMKATIARDYTRPVISSCNIPTIPLNIAQAMNPPPRPPSPTQRAATQKAFRRENPNLLSTRDANVLKGMGGSITGSTESDLTATMRGSKDMLSPSGMDNGAAISSSTLSPAPPRPMQSQRRSGVSSSISSLPDSIAEAELLRWINTRIPETCPPANDLAESLSTGLILFRLAEAIKGVPAGVPDNAFPAANGEEKLEGLFKLFDFLLDNDVKTGSVSINDVRTGNREKIVQLVRSLKSWEDRRRSLIRASAKQAVSTGPWLGIS</sequence>
<name>A0A067MUC6_BOTB1</name>
<dbReference type="PROSITE" id="PS50021">
    <property type="entry name" value="CH"/>
    <property type="match status" value="1"/>
</dbReference>
<evidence type="ECO:0000256" key="3">
    <source>
        <dbReference type="PROSITE-ProRule" id="PRU00192"/>
    </source>
</evidence>
<feature type="compositionally biased region" description="Low complexity" evidence="4">
    <location>
        <begin position="380"/>
        <end position="405"/>
    </location>
</feature>
<dbReference type="SMART" id="SM00326">
    <property type="entry name" value="SH3"/>
    <property type="match status" value="1"/>
</dbReference>
<dbReference type="CDD" id="cd13316">
    <property type="entry name" value="PH_Boi"/>
    <property type="match status" value="1"/>
</dbReference>
<dbReference type="Proteomes" id="UP000027195">
    <property type="component" value="Unassembled WGS sequence"/>
</dbReference>
<dbReference type="InterPro" id="IPR013761">
    <property type="entry name" value="SAM/pointed_sf"/>
</dbReference>
<dbReference type="Gene3D" id="1.10.150.50">
    <property type="entry name" value="Transcription Factor, Ets-1"/>
    <property type="match status" value="1"/>
</dbReference>
<dbReference type="Gene3D" id="1.10.418.10">
    <property type="entry name" value="Calponin-like domain"/>
    <property type="match status" value="1"/>
</dbReference>
<dbReference type="SUPFAM" id="SSF50729">
    <property type="entry name" value="PH domain-like"/>
    <property type="match status" value="1"/>
</dbReference>
<feature type="compositionally biased region" description="Polar residues" evidence="4">
    <location>
        <begin position="365"/>
        <end position="379"/>
    </location>
</feature>
<dbReference type="SUPFAM" id="SSF50044">
    <property type="entry name" value="SH3-domain"/>
    <property type="match status" value="1"/>
</dbReference>
<evidence type="ECO:0000259" key="5">
    <source>
        <dbReference type="PROSITE" id="PS50002"/>
    </source>
</evidence>
<dbReference type="SMART" id="SM00233">
    <property type="entry name" value="PH"/>
    <property type="match status" value="1"/>
</dbReference>
<dbReference type="PROSITE" id="PS50002">
    <property type="entry name" value="SH3"/>
    <property type="match status" value="1"/>
</dbReference>
<feature type="domain" description="PH" evidence="6">
    <location>
        <begin position="878"/>
        <end position="973"/>
    </location>
</feature>
<dbReference type="CDD" id="cd00174">
    <property type="entry name" value="SH3"/>
    <property type="match status" value="1"/>
</dbReference>
<feature type="region of interest" description="Disordered" evidence="4">
    <location>
        <begin position="636"/>
        <end position="862"/>
    </location>
</feature>
<dbReference type="AlphaFoldDB" id="A0A067MUC6"/>
<evidence type="ECO:0000256" key="4">
    <source>
        <dbReference type="SAM" id="MobiDB-lite"/>
    </source>
</evidence>
<evidence type="ECO:0000259" key="7">
    <source>
        <dbReference type="PROSITE" id="PS50021"/>
    </source>
</evidence>
<feature type="compositionally biased region" description="Pro residues" evidence="4">
    <location>
        <begin position="297"/>
        <end position="306"/>
    </location>
</feature>
<dbReference type="InterPro" id="IPR001660">
    <property type="entry name" value="SAM"/>
</dbReference>
<accession>A0A067MUC6</accession>
<feature type="compositionally biased region" description="Polar residues" evidence="4">
    <location>
        <begin position="672"/>
        <end position="682"/>
    </location>
</feature>